<comment type="caution">
    <text evidence="2">The sequence shown here is derived from an EMBL/GenBank/DDBJ whole genome shotgun (WGS) entry which is preliminary data.</text>
</comment>
<gene>
    <name evidence="2" type="ORF">IFM89_032938</name>
</gene>
<evidence type="ECO:0000313" key="3">
    <source>
        <dbReference type="Proteomes" id="UP000631114"/>
    </source>
</evidence>
<accession>A0A835I7R4</accession>
<keyword evidence="3" id="KW-1185">Reference proteome</keyword>
<feature type="region of interest" description="Disordered" evidence="1">
    <location>
        <begin position="21"/>
        <end position="117"/>
    </location>
</feature>
<feature type="non-terminal residue" evidence="2">
    <location>
        <position position="265"/>
    </location>
</feature>
<name>A0A835I7R4_9MAGN</name>
<organism evidence="2 3">
    <name type="scientific">Coptis chinensis</name>
    <dbReference type="NCBI Taxonomy" id="261450"/>
    <lineage>
        <taxon>Eukaryota</taxon>
        <taxon>Viridiplantae</taxon>
        <taxon>Streptophyta</taxon>
        <taxon>Embryophyta</taxon>
        <taxon>Tracheophyta</taxon>
        <taxon>Spermatophyta</taxon>
        <taxon>Magnoliopsida</taxon>
        <taxon>Ranunculales</taxon>
        <taxon>Ranunculaceae</taxon>
        <taxon>Coptidoideae</taxon>
        <taxon>Coptis</taxon>
    </lineage>
</organism>
<evidence type="ECO:0000256" key="1">
    <source>
        <dbReference type="SAM" id="MobiDB-lite"/>
    </source>
</evidence>
<protein>
    <submittedName>
        <fullName evidence="2">Uncharacterized protein</fullName>
    </submittedName>
</protein>
<dbReference type="OrthoDB" id="1913335at2759"/>
<dbReference type="EMBL" id="JADFTS010000004">
    <property type="protein sequence ID" value="KAF9611538.1"/>
    <property type="molecule type" value="Genomic_DNA"/>
</dbReference>
<feature type="compositionally biased region" description="Polar residues" evidence="1">
    <location>
        <begin position="94"/>
        <end position="110"/>
    </location>
</feature>
<reference evidence="2 3" key="1">
    <citation type="submission" date="2020-10" db="EMBL/GenBank/DDBJ databases">
        <title>The Coptis chinensis genome and diversification of protoberbering-type alkaloids.</title>
        <authorList>
            <person name="Wang B."/>
            <person name="Shu S."/>
            <person name="Song C."/>
            <person name="Liu Y."/>
        </authorList>
    </citation>
    <scope>NUCLEOTIDE SEQUENCE [LARGE SCALE GENOMIC DNA]</scope>
    <source>
        <strain evidence="2">HL-2020</strain>
        <tissue evidence="2">Leaf</tissue>
    </source>
</reference>
<evidence type="ECO:0000313" key="2">
    <source>
        <dbReference type="EMBL" id="KAF9611538.1"/>
    </source>
</evidence>
<dbReference type="Proteomes" id="UP000631114">
    <property type="component" value="Unassembled WGS sequence"/>
</dbReference>
<proteinExistence type="predicted"/>
<sequence length="265" mass="29771">SSRKKLKKAKKEKVVMHDVMPTNTSRVEDMADLQSAQSPSKKRKMAKKEKALLHVVMPRDINEEMTESPAQMRKKAKKDKASKQDVLAGDMNQRIYNSTSRGEGSNQGTRNAEKGKASLYVERGSEINGACKSDSLANPVATGNKKIEFDADGQAVGDDSYSYSSALGGTAKTHCPIFYESFKDVPSPAKRLIWKKIKDEYGIAEVYKKCQLKKFAKSWRSTSIGFEVKHYDKYDNDDERKSLCQNGVKRRLGQFVDNEAKPSRK</sequence>
<dbReference type="AlphaFoldDB" id="A0A835I7R4"/>